<sequence>MIVALLGGTTVQPSKNLLTNYPQTNYGRWESSNIWFEGYFGNS</sequence>
<dbReference type="Proteomes" id="UP000012015">
    <property type="component" value="Unassembled WGS sequence"/>
</dbReference>
<keyword evidence="2" id="KW-1185">Reference proteome</keyword>
<organism evidence="1 2">
    <name type="scientific">Paeniglutamicibacter gangotriensis Lz1y</name>
    <dbReference type="NCBI Taxonomy" id="1276920"/>
    <lineage>
        <taxon>Bacteria</taxon>
        <taxon>Bacillati</taxon>
        <taxon>Actinomycetota</taxon>
        <taxon>Actinomycetes</taxon>
        <taxon>Micrococcales</taxon>
        <taxon>Micrococcaceae</taxon>
        <taxon>Paeniglutamicibacter</taxon>
    </lineage>
</organism>
<evidence type="ECO:0000313" key="1">
    <source>
        <dbReference type="EMBL" id="EMR00084.1"/>
    </source>
</evidence>
<dbReference type="EMBL" id="AOCK01000001">
    <property type="protein sequence ID" value="EMR00084.1"/>
    <property type="molecule type" value="Genomic_DNA"/>
</dbReference>
<comment type="caution">
    <text evidence="1">The sequence shown here is derived from an EMBL/GenBank/DDBJ whole genome shotgun (WGS) entry which is preliminary data.</text>
</comment>
<evidence type="ECO:0000313" key="2">
    <source>
        <dbReference type="Proteomes" id="UP000012015"/>
    </source>
</evidence>
<accession>M7NNF4</accession>
<proteinExistence type="predicted"/>
<dbReference type="AlphaFoldDB" id="M7NNF4"/>
<reference evidence="1 2" key="1">
    <citation type="journal article" date="2013" name="Genome Announc.">
        <title>Draft Genome Sequence of Arthrobacter gangotriensis Strain Lz1yT, Isolated from a Penguin Rookery Soil Sample Collected in Antarctica, near the Indian Station Dakshin Gangotri.</title>
        <authorList>
            <person name="Shivaji S."/>
            <person name="Ara S."/>
            <person name="Bandi S."/>
            <person name="Singh A."/>
            <person name="Kumar Pinnaka A."/>
        </authorList>
    </citation>
    <scope>NUCLEOTIDE SEQUENCE [LARGE SCALE GENOMIC DNA]</scope>
    <source>
        <strain evidence="1 2">Lz1y</strain>
    </source>
</reference>
<gene>
    <name evidence="1" type="ORF">ADIAG_00091</name>
</gene>
<name>M7NNF4_9MICC</name>
<protein>
    <submittedName>
        <fullName evidence="1">Uncharacterized protein</fullName>
    </submittedName>
</protein>